<dbReference type="OrthoDB" id="29023at2759"/>
<accession>A0A2H1X318</accession>
<gene>
    <name evidence="2" type="ORF">SFRICE_029470</name>
</gene>
<proteinExistence type="predicted"/>
<dbReference type="EMBL" id="ODYU01013027">
    <property type="protein sequence ID" value="SOQ59642.1"/>
    <property type="molecule type" value="Genomic_DNA"/>
</dbReference>
<evidence type="ECO:0000256" key="1">
    <source>
        <dbReference type="SAM" id="MobiDB-lite"/>
    </source>
</evidence>
<protein>
    <submittedName>
        <fullName evidence="2">SFRICE_029470</fullName>
    </submittedName>
</protein>
<dbReference type="AlphaFoldDB" id="A0A2H1X318"/>
<organism evidence="2">
    <name type="scientific">Spodoptera frugiperda</name>
    <name type="common">Fall armyworm</name>
    <dbReference type="NCBI Taxonomy" id="7108"/>
    <lineage>
        <taxon>Eukaryota</taxon>
        <taxon>Metazoa</taxon>
        <taxon>Ecdysozoa</taxon>
        <taxon>Arthropoda</taxon>
        <taxon>Hexapoda</taxon>
        <taxon>Insecta</taxon>
        <taxon>Pterygota</taxon>
        <taxon>Neoptera</taxon>
        <taxon>Endopterygota</taxon>
        <taxon>Lepidoptera</taxon>
        <taxon>Glossata</taxon>
        <taxon>Ditrysia</taxon>
        <taxon>Noctuoidea</taxon>
        <taxon>Noctuidae</taxon>
        <taxon>Amphipyrinae</taxon>
        <taxon>Spodoptera</taxon>
    </lineage>
</organism>
<sequence>MIYIATPIPKEVDRDEHYEHPLFTIYAQYFARSGNRTRDPLPGSRTYDHSANEADNTHNVLDALYQSESLVDASVGAAAIFSNSAIDLNGVCYLNDKMNTQVKQEAGDFLETELVDVSRSAPDIKAAAAVSAQAEVLERPLSPDADGLKRRSESEPNLVKAEEHYEETT</sequence>
<feature type="region of interest" description="Disordered" evidence="1">
    <location>
        <begin position="138"/>
        <end position="169"/>
    </location>
</feature>
<evidence type="ECO:0000313" key="2">
    <source>
        <dbReference type="EMBL" id="SOQ59642.1"/>
    </source>
</evidence>
<feature type="compositionally biased region" description="Basic and acidic residues" evidence="1">
    <location>
        <begin position="146"/>
        <end position="169"/>
    </location>
</feature>
<reference evidence="2" key="1">
    <citation type="submission" date="2016-07" db="EMBL/GenBank/DDBJ databases">
        <authorList>
            <person name="Bretaudeau A."/>
        </authorList>
    </citation>
    <scope>NUCLEOTIDE SEQUENCE</scope>
    <source>
        <strain evidence="2">Rice</strain>
        <tissue evidence="2">Whole body</tissue>
    </source>
</reference>
<name>A0A2H1X318_SPOFR</name>